<feature type="compositionally biased region" description="Pro residues" evidence="1">
    <location>
        <begin position="16"/>
        <end position="27"/>
    </location>
</feature>
<gene>
    <name evidence="3" type="ORF">IBL26_06765</name>
</gene>
<keyword evidence="2" id="KW-0812">Transmembrane</keyword>
<accession>A0ABR7RJN2</accession>
<keyword evidence="2" id="KW-0472">Membrane</keyword>
<feature type="transmembrane region" description="Helical" evidence="2">
    <location>
        <begin position="66"/>
        <end position="87"/>
    </location>
</feature>
<evidence type="ECO:0000313" key="4">
    <source>
        <dbReference type="Proteomes" id="UP000626026"/>
    </source>
</evidence>
<feature type="transmembrane region" description="Helical" evidence="2">
    <location>
        <begin position="38"/>
        <end position="60"/>
    </location>
</feature>
<evidence type="ECO:0000256" key="2">
    <source>
        <dbReference type="SAM" id="Phobius"/>
    </source>
</evidence>
<feature type="transmembrane region" description="Helical" evidence="2">
    <location>
        <begin position="99"/>
        <end position="120"/>
    </location>
</feature>
<dbReference type="EMBL" id="JACTVA010000008">
    <property type="protein sequence ID" value="MBC9206533.1"/>
    <property type="molecule type" value="Genomic_DNA"/>
</dbReference>
<feature type="transmembrane region" description="Helical" evidence="2">
    <location>
        <begin position="234"/>
        <end position="254"/>
    </location>
</feature>
<reference evidence="3 4" key="1">
    <citation type="journal article" date="2013" name="Int. J. Syst. Evol. Microbiol.">
        <title>Roseomonas aerophila sp. nov., isolated from air.</title>
        <authorList>
            <person name="Kim S.J."/>
            <person name="Weon H.Y."/>
            <person name="Ahn J.H."/>
            <person name="Hong S.B."/>
            <person name="Seok S.J."/>
            <person name="Whang K.S."/>
            <person name="Kwon S.W."/>
        </authorList>
    </citation>
    <scope>NUCLEOTIDE SEQUENCE [LARGE SCALE GENOMIC DNA]</scope>
    <source>
        <strain evidence="3 4">NBRC 108923</strain>
    </source>
</reference>
<comment type="caution">
    <text evidence="3">The sequence shown here is derived from an EMBL/GenBank/DDBJ whole genome shotgun (WGS) entry which is preliminary data.</text>
</comment>
<feature type="region of interest" description="Disordered" evidence="1">
    <location>
        <begin position="1"/>
        <end position="30"/>
    </location>
</feature>
<sequence>MPTPELPKPELLKPALPEPEVPEPRPAPEAGAGGATPLWAVLGLTVMLLLPFGPVGLVAVALAGTFAYWEAINVAAVLLAGALFLLSGEKGMRSQLWPAFKWGAGAALVVGIPLGILMISPAGDWMERQRAALLQATLYIDMTWLAVVAVVAWRGPKDSRRLGILLAVVVGTSRLMMFPAFLALGVMTTGAMSIVIAPVALAGLAAGMLLVTLAGLLLAWLVALPRRHVPPRRVLAGLAALLAVLQLASVVFGLRGD</sequence>
<name>A0ABR7RJN2_9PROT</name>
<evidence type="ECO:0000313" key="3">
    <source>
        <dbReference type="EMBL" id="MBC9206533.1"/>
    </source>
</evidence>
<evidence type="ECO:0000256" key="1">
    <source>
        <dbReference type="SAM" id="MobiDB-lite"/>
    </source>
</evidence>
<feature type="transmembrane region" description="Helical" evidence="2">
    <location>
        <begin position="132"/>
        <end position="153"/>
    </location>
</feature>
<feature type="transmembrane region" description="Helical" evidence="2">
    <location>
        <begin position="194"/>
        <end position="222"/>
    </location>
</feature>
<keyword evidence="4" id="KW-1185">Reference proteome</keyword>
<organism evidence="3 4">
    <name type="scientific">Teichococcus aerophilus</name>
    <dbReference type="NCBI Taxonomy" id="1224513"/>
    <lineage>
        <taxon>Bacteria</taxon>
        <taxon>Pseudomonadati</taxon>
        <taxon>Pseudomonadota</taxon>
        <taxon>Alphaproteobacteria</taxon>
        <taxon>Acetobacterales</taxon>
        <taxon>Roseomonadaceae</taxon>
        <taxon>Roseomonas</taxon>
    </lineage>
</organism>
<proteinExistence type="predicted"/>
<feature type="transmembrane region" description="Helical" evidence="2">
    <location>
        <begin position="165"/>
        <end position="188"/>
    </location>
</feature>
<protein>
    <submittedName>
        <fullName evidence="3">Uncharacterized protein</fullName>
    </submittedName>
</protein>
<dbReference type="RefSeq" id="WP_187783711.1">
    <property type="nucleotide sequence ID" value="NZ_JACTVA010000008.1"/>
</dbReference>
<dbReference type="Proteomes" id="UP000626026">
    <property type="component" value="Unassembled WGS sequence"/>
</dbReference>
<keyword evidence="2" id="KW-1133">Transmembrane helix</keyword>